<dbReference type="Gene3D" id="3.40.50.300">
    <property type="entry name" value="P-loop containing nucleotide triphosphate hydrolases"/>
    <property type="match status" value="1"/>
</dbReference>
<dbReference type="Pfam" id="PF00005">
    <property type="entry name" value="ABC_tran"/>
    <property type="match status" value="1"/>
</dbReference>
<reference evidence="6 7" key="1">
    <citation type="submission" date="2020-08" db="EMBL/GenBank/DDBJ databases">
        <title>Genomic Encyclopedia of Type Strains, Phase IV (KMG-IV): sequencing the most valuable type-strain genomes for metagenomic binning, comparative biology and taxonomic classification.</title>
        <authorList>
            <person name="Goeker M."/>
        </authorList>
    </citation>
    <scope>NUCLEOTIDE SEQUENCE [LARGE SCALE GENOMIC DNA]</scope>
    <source>
        <strain evidence="6 7">DSM 12252</strain>
    </source>
</reference>
<evidence type="ECO:0000313" key="6">
    <source>
        <dbReference type="EMBL" id="MBB5030980.1"/>
    </source>
</evidence>
<dbReference type="PANTHER" id="PTHR46743">
    <property type="entry name" value="TEICHOIC ACIDS EXPORT ATP-BINDING PROTEIN TAGH"/>
    <property type="match status" value="1"/>
</dbReference>
<keyword evidence="4 6" id="KW-0067">ATP-binding</keyword>
<evidence type="ECO:0000259" key="5">
    <source>
        <dbReference type="PROSITE" id="PS50893"/>
    </source>
</evidence>
<dbReference type="InterPro" id="IPR050683">
    <property type="entry name" value="Bact_Polysacc_Export_ATP-bd"/>
</dbReference>
<dbReference type="InterPro" id="IPR015860">
    <property type="entry name" value="ABC_transpr_TagH-like"/>
</dbReference>
<name>A0A7W8DII5_9BACT</name>
<dbReference type="InterPro" id="IPR003439">
    <property type="entry name" value="ABC_transporter-like_ATP-bd"/>
</dbReference>
<proteinExistence type="inferred from homology"/>
<dbReference type="InterPro" id="IPR003593">
    <property type="entry name" value="AAA+_ATPase"/>
</dbReference>
<dbReference type="GO" id="GO:0016020">
    <property type="term" value="C:membrane"/>
    <property type="evidence" value="ECO:0007669"/>
    <property type="project" value="InterPro"/>
</dbReference>
<keyword evidence="3" id="KW-0547">Nucleotide-binding</keyword>
<feature type="domain" description="ABC transporter" evidence="5">
    <location>
        <begin position="49"/>
        <end position="270"/>
    </location>
</feature>
<evidence type="ECO:0000313" key="7">
    <source>
        <dbReference type="Proteomes" id="UP000590740"/>
    </source>
</evidence>
<dbReference type="PANTHER" id="PTHR46743:SF2">
    <property type="entry name" value="TEICHOIC ACIDS EXPORT ATP-BINDING PROTEIN TAGH"/>
    <property type="match status" value="1"/>
</dbReference>
<dbReference type="GO" id="GO:0140359">
    <property type="term" value="F:ABC-type transporter activity"/>
    <property type="evidence" value="ECO:0007669"/>
    <property type="project" value="InterPro"/>
</dbReference>
<accession>A0A7W8DII5</accession>
<dbReference type="Proteomes" id="UP000590740">
    <property type="component" value="Unassembled WGS sequence"/>
</dbReference>
<organism evidence="6 7">
    <name type="scientific">Prosthecobacter vanneervenii</name>
    <dbReference type="NCBI Taxonomy" id="48466"/>
    <lineage>
        <taxon>Bacteria</taxon>
        <taxon>Pseudomonadati</taxon>
        <taxon>Verrucomicrobiota</taxon>
        <taxon>Verrucomicrobiia</taxon>
        <taxon>Verrucomicrobiales</taxon>
        <taxon>Verrucomicrobiaceae</taxon>
        <taxon>Prosthecobacter</taxon>
    </lineage>
</organism>
<evidence type="ECO:0000256" key="4">
    <source>
        <dbReference type="ARBA" id="ARBA00022840"/>
    </source>
</evidence>
<protein>
    <submittedName>
        <fullName evidence="6">Lipopolysaccharide transport system ATP-binding protein</fullName>
    </submittedName>
</protein>
<sequence length="418" mass="45739">MKSEGSSGGCSASAISVSGLGKRYQLGTSPQQGYQRLSESLLQWVRNPVKALSGSRSEAEDFWALQDVSFEVKQGDSVGIVGRNGAGKSTLLKILSRITEPTTGRLVLRGRVASLLEVGTGFHPELTGRENIYLNGALLGMQRSEIRSKFDEIVAFAEVDKFLDTPVKRYSSGMYVRLAFAIAAHVQPDVLIVDEVLAVGDAVFQQKCLGRMSELSKRQHTTVLFVSHQMEALLRLCQRGILLHQGRVVAEGTMEAVSREYHRAFASGRTSADCRTMQRAAFLRGQAVIDEVELEANGAGVPFAQRLIFRVYISRRGEASQIHLCWAIFSAGGHEVASSRVALPDQSRGGRFSVPHLRLAPGRYSVNFGIKSERGDEDLVEHALMFDVMANETSAEVWADSIRASTIPETELLEVLPA</sequence>
<dbReference type="GO" id="GO:0005524">
    <property type="term" value="F:ATP binding"/>
    <property type="evidence" value="ECO:0007669"/>
    <property type="project" value="UniProtKB-KW"/>
</dbReference>
<dbReference type="EMBL" id="JACHIG010000001">
    <property type="protein sequence ID" value="MBB5030980.1"/>
    <property type="molecule type" value="Genomic_DNA"/>
</dbReference>
<comment type="caution">
    <text evidence="6">The sequence shown here is derived from an EMBL/GenBank/DDBJ whole genome shotgun (WGS) entry which is preliminary data.</text>
</comment>
<dbReference type="InterPro" id="IPR029439">
    <property type="entry name" value="Wzt_C"/>
</dbReference>
<comment type="similarity">
    <text evidence="1">Belongs to the ABC transporter superfamily.</text>
</comment>
<dbReference type="InterPro" id="IPR027417">
    <property type="entry name" value="P-loop_NTPase"/>
</dbReference>
<dbReference type="AlphaFoldDB" id="A0A7W8DII5"/>
<dbReference type="SUPFAM" id="SSF52540">
    <property type="entry name" value="P-loop containing nucleoside triphosphate hydrolases"/>
    <property type="match status" value="1"/>
</dbReference>
<dbReference type="GO" id="GO:0016887">
    <property type="term" value="F:ATP hydrolysis activity"/>
    <property type="evidence" value="ECO:0007669"/>
    <property type="project" value="InterPro"/>
</dbReference>
<evidence type="ECO:0000256" key="2">
    <source>
        <dbReference type="ARBA" id="ARBA00022448"/>
    </source>
</evidence>
<dbReference type="RefSeq" id="WP_184337929.1">
    <property type="nucleotide sequence ID" value="NZ_JACHIG010000001.1"/>
</dbReference>
<gene>
    <name evidence="6" type="ORF">HNQ65_000534</name>
</gene>
<dbReference type="CDD" id="cd10147">
    <property type="entry name" value="Wzt_C-like"/>
    <property type="match status" value="1"/>
</dbReference>
<evidence type="ECO:0000256" key="1">
    <source>
        <dbReference type="ARBA" id="ARBA00005417"/>
    </source>
</evidence>
<keyword evidence="2" id="KW-0813">Transport</keyword>
<dbReference type="PROSITE" id="PS50893">
    <property type="entry name" value="ABC_TRANSPORTER_2"/>
    <property type="match status" value="1"/>
</dbReference>
<keyword evidence="7" id="KW-1185">Reference proteome</keyword>
<dbReference type="SMART" id="SM00382">
    <property type="entry name" value="AAA"/>
    <property type="match status" value="1"/>
</dbReference>
<evidence type="ECO:0000256" key="3">
    <source>
        <dbReference type="ARBA" id="ARBA00022741"/>
    </source>
</evidence>
<dbReference type="CDD" id="cd03220">
    <property type="entry name" value="ABC_KpsT_Wzt"/>
    <property type="match status" value="1"/>
</dbReference>